<dbReference type="AlphaFoldDB" id="A0A1C5IU32"/>
<evidence type="ECO:0000256" key="2">
    <source>
        <dbReference type="SAM" id="Phobius"/>
    </source>
</evidence>
<dbReference type="OrthoDB" id="3385532at2"/>
<protein>
    <submittedName>
        <fullName evidence="3">Uncharacterized protein</fullName>
    </submittedName>
</protein>
<keyword evidence="4" id="KW-1185">Reference proteome</keyword>
<feature type="transmembrane region" description="Helical" evidence="2">
    <location>
        <begin position="106"/>
        <end position="133"/>
    </location>
</feature>
<evidence type="ECO:0000313" key="4">
    <source>
        <dbReference type="Proteomes" id="UP000198215"/>
    </source>
</evidence>
<dbReference type="Proteomes" id="UP000198215">
    <property type="component" value="Chromosome I"/>
</dbReference>
<feature type="transmembrane region" description="Helical" evidence="2">
    <location>
        <begin position="172"/>
        <end position="197"/>
    </location>
</feature>
<feature type="transmembrane region" description="Helical" evidence="2">
    <location>
        <begin position="72"/>
        <end position="94"/>
    </location>
</feature>
<evidence type="ECO:0000313" key="3">
    <source>
        <dbReference type="EMBL" id="SCG61511.1"/>
    </source>
</evidence>
<sequence>MTPPAAAPARPPRPTPVTVAFWLQVAAVVVLLALIGFVVWQAFDWNARIDRVARAVPDADPTEVDSERFGNIVMTALVGLPALFLAGWLGGTAVGLRRGSNIARILVFVAGGFQLLLLFGQGCTGVLMIPFLFALGEPEEWDPELDGPYPPEESKFLRALYDDDGGVLREDLLFGLGAGGWALVVALTLAVVVLLALPAARHWYVPSTAEVGRPVGPPAPATFMLPPGYMICPDPRAHGAPPHPPTAVTPAGAPAVTPAEAPADASAETVAAPDPETPRN</sequence>
<feature type="region of interest" description="Disordered" evidence="1">
    <location>
        <begin position="235"/>
        <end position="280"/>
    </location>
</feature>
<feature type="transmembrane region" description="Helical" evidence="2">
    <location>
        <begin position="21"/>
        <end position="43"/>
    </location>
</feature>
<reference evidence="4" key="1">
    <citation type="submission" date="2016-06" db="EMBL/GenBank/DDBJ databases">
        <authorList>
            <person name="Varghese N."/>
            <person name="Submissions Spin"/>
        </authorList>
    </citation>
    <scope>NUCLEOTIDE SEQUENCE [LARGE SCALE GENOMIC DNA]</scope>
    <source>
        <strain evidence="4">DSM 45161</strain>
    </source>
</reference>
<dbReference type="EMBL" id="LT607753">
    <property type="protein sequence ID" value="SCG61511.1"/>
    <property type="molecule type" value="Genomic_DNA"/>
</dbReference>
<organism evidence="3 4">
    <name type="scientific">Micromonospora coxensis</name>
    <dbReference type="NCBI Taxonomy" id="356852"/>
    <lineage>
        <taxon>Bacteria</taxon>
        <taxon>Bacillati</taxon>
        <taxon>Actinomycetota</taxon>
        <taxon>Actinomycetes</taxon>
        <taxon>Micromonosporales</taxon>
        <taxon>Micromonosporaceae</taxon>
        <taxon>Micromonospora</taxon>
    </lineage>
</organism>
<name>A0A1C5IU32_9ACTN</name>
<keyword evidence="2" id="KW-0812">Transmembrane</keyword>
<proteinExistence type="predicted"/>
<keyword evidence="2" id="KW-0472">Membrane</keyword>
<evidence type="ECO:0000256" key="1">
    <source>
        <dbReference type="SAM" id="MobiDB-lite"/>
    </source>
</evidence>
<feature type="compositionally biased region" description="Low complexity" evidence="1">
    <location>
        <begin position="248"/>
        <end position="273"/>
    </location>
</feature>
<accession>A0A1C5IU32</accession>
<gene>
    <name evidence="3" type="ORF">GA0070614_3364</name>
</gene>
<dbReference type="RefSeq" id="WP_088976826.1">
    <property type="nucleotide sequence ID" value="NZ_LT607753.1"/>
</dbReference>
<keyword evidence="2" id="KW-1133">Transmembrane helix</keyword>